<organism evidence="2 3">
    <name type="scientific">Streptococcus saliviloxodontae</name>
    <dbReference type="NCBI Taxonomy" id="1349416"/>
    <lineage>
        <taxon>Bacteria</taxon>
        <taxon>Bacillati</taxon>
        <taxon>Bacillota</taxon>
        <taxon>Bacilli</taxon>
        <taxon>Lactobacillales</taxon>
        <taxon>Streptococcaceae</taxon>
        <taxon>Streptococcus</taxon>
    </lineage>
</organism>
<evidence type="ECO:0000313" key="3">
    <source>
        <dbReference type="Proteomes" id="UP000809081"/>
    </source>
</evidence>
<dbReference type="InterPro" id="IPR013830">
    <property type="entry name" value="SGNH_hydro"/>
</dbReference>
<gene>
    <name evidence="2" type="ORF">JOC31_001521</name>
</gene>
<accession>A0ABS2PMP0</accession>
<feature type="domain" description="SGNH hydrolase-type esterase" evidence="1">
    <location>
        <begin position="53"/>
        <end position="263"/>
    </location>
</feature>
<dbReference type="Pfam" id="PF13472">
    <property type="entry name" value="Lipase_GDSL_2"/>
    <property type="match status" value="1"/>
</dbReference>
<name>A0ABS2PMP0_9STRE</name>
<dbReference type="RefSeq" id="WP_205017563.1">
    <property type="nucleotide sequence ID" value="NZ_JAFBEI010000032.1"/>
</dbReference>
<dbReference type="PANTHER" id="PTHR30383">
    <property type="entry name" value="THIOESTERASE 1/PROTEASE 1/LYSOPHOSPHOLIPASE L1"/>
    <property type="match status" value="1"/>
</dbReference>
<dbReference type="Proteomes" id="UP000809081">
    <property type="component" value="Unassembled WGS sequence"/>
</dbReference>
<evidence type="ECO:0000313" key="2">
    <source>
        <dbReference type="EMBL" id="MBM7636697.1"/>
    </source>
</evidence>
<dbReference type="CDD" id="cd04506">
    <property type="entry name" value="SGNH_hydrolase_YpmR_like"/>
    <property type="match status" value="1"/>
</dbReference>
<proteinExistence type="predicted"/>
<protein>
    <submittedName>
        <fullName evidence="2">Lysophospholipase L1-like esterase</fullName>
    </submittedName>
</protein>
<comment type="caution">
    <text evidence="2">The sequence shown here is derived from an EMBL/GenBank/DDBJ whole genome shotgun (WGS) entry which is preliminary data.</text>
</comment>
<dbReference type="PANTHER" id="PTHR30383:SF27">
    <property type="entry name" value="SPORE GERMINATION LIPASE LIPC"/>
    <property type="match status" value="1"/>
</dbReference>
<dbReference type="SUPFAM" id="SSF52266">
    <property type="entry name" value="SGNH hydrolase"/>
    <property type="match status" value="1"/>
</dbReference>
<evidence type="ECO:0000259" key="1">
    <source>
        <dbReference type="Pfam" id="PF13472"/>
    </source>
</evidence>
<dbReference type="EMBL" id="JAFBEI010000032">
    <property type="protein sequence ID" value="MBM7636697.1"/>
    <property type="molecule type" value="Genomic_DNA"/>
</dbReference>
<dbReference type="InterPro" id="IPR051532">
    <property type="entry name" value="Ester_Hydrolysis_Enzymes"/>
</dbReference>
<reference evidence="2 3" key="1">
    <citation type="submission" date="2021-01" db="EMBL/GenBank/DDBJ databases">
        <title>Genomic Encyclopedia of Type Strains, Phase IV (KMG-IV): sequencing the most valuable type-strain genomes for metagenomic binning, comparative biology and taxonomic classification.</title>
        <authorList>
            <person name="Goeker M."/>
        </authorList>
    </citation>
    <scope>NUCLEOTIDE SEQUENCE [LARGE SCALE GENOMIC DNA]</scope>
    <source>
        <strain evidence="2 3">DSM 27513</strain>
    </source>
</reference>
<keyword evidence="3" id="KW-1185">Reference proteome</keyword>
<dbReference type="InterPro" id="IPR036514">
    <property type="entry name" value="SGNH_hydro_sf"/>
</dbReference>
<sequence>MNKALKWKGLTVFLVSLCLFSLVFWLLFPTVTSDTKKSTGSQSAKGETLHYLALGDSLTEGVGDSTQSGGFVPLLSHQLEEKYDYRVKSDNYGVSGNTSQQILKRLRKDKQLKQALQSADFMTLTVGGNDLMAVARKSLEDLTVDSFDEPAKSYQDRLRQLIELARFDNPDLPIYLVGIYNPFYKVLPDTERLETIVSNWNQASQEVTKEYKKVYFVTVDQVLYDGMDGQIGTGNEKSDSSQTENAVLYDGDHFHPNNTGYQLIANQIMEKINETKQEW</sequence>
<dbReference type="Gene3D" id="3.40.50.1110">
    <property type="entry name" value="SGNH hydrolase"/>
    <property type="match status" value="1"/>
</dbReference>